<keyword evidence="8 12" id="KW-0472">Membrane</keyword>
<reference evidence="13 14" key="1">
    <citation type="submission" date="2019-02" db="EMBL/GenBank/DDBJ databases">
        <authorList>
            <consortium name="GenomeTrakr network: Whole genome sequencing for foodborne pathogen traceback"/>
        </authorList>
    </citation>
    <scope>NUCLEOTIDE SEQUENCE [LARGE SCALE GENOMIC DNA]</scope>
    <source>
        <strain evidence="13 14">PSU-1735</strain>
    </source>
</reference>
<gene>
    <name evidence="13" type="ORF">EIG44_18080</name>
</gene>
<evidence type="ECO:0000256" key="4">
    <source>
        <dbReference type="ARBA" id="ARBA00022475"/>
    </source>
</evidence>
<keyword evidence="6 12" id="KW-0812">Transmembrane</keyword>
<evidence type="ECO:0000313" key="13">
    <source>
        <dbReference type="EMBL" id="EFA5393378.1"/>
    </source>
</evidence>
<dbReference type="PANTHER" id="PTHR36106">
    <property type="entry name" value="ANAEROBIC C4-DICARBOXYLATE TRANSPORTER DCUB"/>
    <property type="match status" value="1"/>
</dbReference>
<dbReference type="EMBL" id="AASBBO010000023">
    <property type="protein sequence ID" value="EFA5393378.1"/>
    <property type="molecule type" value="Genomic_DNA"/>
</dbReference>
<keyword evidence="7 12" id="KW-1133">Transmembrane helix</keyword>
<accession>A0AAD2NXG5</accession>
<name>A0AAD2NXG5_ECOLX</name>
<evidence type="ECO:0000256" key="3">
    <source>
        <dbReference type="ARBA" id="ARBA00022448"/>
    </source>
</evidence>
<dbReference type="Proteomes" id="UP000561849">
    <property type="component" value="Unassembled WGS sequence"/>
</dbReference>
<comment type="catalytic activity">
    <reaction evidence="11">
        <text>fumarate(in) + succinate(out) = fumarate(out) + succinate(in)</text>
        <dbReference type="Rhea" id="RHEA:29323"/>
        <dbReference type="ChEBI" id="CHEBI:29806"/>
        <dbReference type="ChEBI" id="CHEBI:30031"/>
    </reaction>
    <physiologicalReaction direction="right-to-left" evidence="11">
        <dbReference type="Rhea" id="RHEA:29325"/>
    </physiologicalReaction>
</comment>
<proteinExistence type="inferred from homology"/>
<sequence>MMLFVIQFAIVLTCIGIGGRFGGIGLGAAGGLGLAILTFGFGVPPDSPPITVISIILAVITCIAILQAAGGLDLFVTIAEKILQKRPGAITFLGPAVAYLFTAICGTGYVAFSIYPVIAEIAADARVRPERRPVNAVFFWPRYLYRVALFNICDRGLSLAAKTEYYN</sequence>
<dbReference type="PANTHER" id="PTHR36106:SF1">
    <property type="entry name" value="ANAEROBIC C4-DICARBOXYLATE TRANSPORTER DCUB"/>
    <property type="match status" value="1"/>
</dbReference>
<organism evidence="13 14">
    <name type="scientific">Escherichia coli O6</name>
    <dbReference type="NCBI Taxonomy" id="217992"/>
    <lineage>
        <taxon>Bacteria</taxon>
        <taxon>Pseudomonadati</taxon>
        <taxon>Pseudomonadota</taxon>
        <taxon>Gammaproteobacteria</taxon>
        <taxon>Enterobacterales</taxon>
        <taxon>Enterobacteriaceae</taxon>
        <taxon>Escherichia</taxon>
    </lineage>
</organism>
<dbReference type="InterPro" id="IPR004668">
    <property type="entry name" value="Anaer_Dcu_memb_transpt"/>
</dbReference>
<comment type="subcellular location">
    <subcellularLocation>
        <location evidence="1">Cell inner membrane</location>
        <topology evidence="1">Multi-pass membrane protein</topology>
    </subcellularLocation>
</comment>
<keyword evidence="3" id="KW-0813">Transport</keyword>
<dbReference type="AlphaFoldDB" id="A0AAD2NXG5"/>
<evidence type="ECO:0000256" key="12">
    <source>
        <dbReference type="SAM" id="Phobius"/>
    </source>
</evidence>
<feature type="transmembrane region" description="Helical" evidence="12">
    <location>
        <begin position="88"/>
        <end position="112"/>
    </location>
</feature>
<evidence type="ECO:0000256" key="5">
    <source>
        <dbReference type="ARBA" id="ARBA00022519"/>
    </source>
</evidence>
<evidence type="ECO:0000256" key="2">
    <source>
        <dbReference type="ARBA" id="ARBA00006413"/>
    </source>
</evidence>
<protein>
    <submittedName>
        <fullName evidence="13">C4-dicarboxylate ABC transporter</fullName>
    </submittedName>
</protein>
<evidence type="ECO:0000256" key="11">
    <source>
        <dbReference type="ARBA" id="ARBA00034287"/>
    </source>
</evidence>
<comment type="similarity">
    <text evidence="2">Belongs to the DcuA/DcuB transporter (TC 2.A.13.1) family.</text>
</comment>
<comment type="caution">
    <text evidence="13">The sequence shown here is derived from an EMBL/GenBank/DDBJ whole genome shotgun (WGS) entry which is preliminary data.</text>
</comment>
<keyword evidence="5" id="KW-0997">Cell inner membrane</keyword>
<evidence type="ECO:0000256" key="9">
    <source>
        <dbReference type="ARBA" id="ARBA00034237"/>
    </source>
</evidence>
<evidence type="ECO:0000256" key="6">
    <source>
        <dbReference type="ARBA" id="ARBA00022692"/>
    </source>
</evidence>
<keyword evidence="4" id="KW-1003">Cell membrane</keyword>
<evidence type="ECO:0000256" key="7">
    <source>
        <dbReference type="ARBA" id="ARBA00022989"/>
    </source>
</evidence>
<comment type="catalytic activity">
    <reaction evidence="9">
        <text>L-aspartate(in) + succinate(out) = L-aspartate(out) + succinate(in)</text>
        <dbReference type="Rhea" id="RHEA:29343"/>
        <dbReference type="ChEBI" id="CHEBI:29991"/>
        <dbReference type="ChEBI" id="CHEBI:30031"/>
    </reaction>
    <physiologicalReaction direction="right-to-left" evidence="9">
        <dbReference type="Rhea" id="RHEA:29345"/>
    </physiologicalReaction>
</comment>
<dbReference type="Pfam" id="PF03605">
    <property type="entry name" value="DcuA_DcuB"/>
    <property type="match status" value="1"/>
</dbReference>
<feature type="transmembrane region" description="Helical" evidence="12">
    <location>
        <begin position="49"/>
        <end position="76"/>
    </location>
</feature>
<evidence type="ECO:0000256" key="8">
    <source>
        <dbReference type="ARBA" id="ARBA00023136"/>
    </source>
</evidence>
<evidence type="ECO:0000256" key="10">
    <source>
        <dbReference type="ARBA" id="ARBA00034284"/>
    </source>
</evidence>
<evidence type="ECO:0000256" key="1">
    <source>
        <dbReference type="ARBA" id="ARBA00004429"/>
    </source>
</evidence>
<dbReference type="GO" id="GO:0015556">
    <property type="term" value="F:C4-dicarboxylate transmembrane transporter activity"/>
    <property type="evidence" value="ECO:0007669"/>
    <property type="project" value="InterPro"/>
</dbReference>
<evidence type="ECO:0000313" key="14">
    <source>
        <dbReference type="Proteomes" id="UP000561849"/>
    </source>
</evidence>
<dbReference type="GO" id="GO:0005886">
    <property type="term" value="C:plasma membrane"/>
    <property type="evidence" value="ECO:0007669"/>
    <property type="project" value="UniProtKB-SubCell"/>
</dbReference>
<comment type="catalytic activity">
    <reaction evidence="10">
        <text>(S)-malate(in) + succinate(out) = (S)-malate(out) + succinate(in)</text>
        <dbReference type="Rhea" id="RHEA:29327"/>
        <dbReference type="ChEBI" id="CHEBI:15589"/>
        <dbReference type="ChEBI" id="CHEBI:30031"/>
    </reaction>
    <physiologicalReaction direction="right-to-left" evidence="10">
        <dbReference type="Rhea" id="RHEA:29329"/>
    </physiologicalReaction>
</comment>